<dbReference type="Proteomes" id="UP001612415">
    <property type="component" value="Unassembled WGS sequence"/>
</dbReference>
<dbReference type="InterPro" id="IPR039708">
    <property type="entry name" value="MT1774/Rv1733c-like"/>
</dbReference>
<dbReference type="RefSeq" id="WP_398656455.1">
    <property type="nucleotide sequence ID" value="NZ_JBITDC010000004.1"/>
</dbReference>
<reference evidence="2 3" key="1">
    <citation type="submission" date="2024-10" db="EMBL/GenBank/DDBJ databases">
        <title>The Natural Products Discovery Center: Release of the First 8490 Sequenced Strains for Exploring Actinobacteria Biosynthetic Diversity.</title>
        <authorList>
            <person name="Kalkreuter E."/>
            <person name="Kautsar S.A."/>
            <person name="Yang D."/>
            <person name="Bader C.D."/>
            <person name="Teijaro C.N."/>
            <person name="Fluegel L."/>
            <person name="Davis C.M."/>
            <person name="Simpson J.R."/>
            <person name="Lauterbach L."/>
            <person name="Steele A.D."/>
            <person name="Gui C."/>
            <person name="Meng S."/>
            <person name="Li G."/>
            <person name="Viehrig K."/>
            <person name="Ye F."/>
            <person name="Su P."/>
            <person name="Kiefer A.F."/>
            <person name="Nichols A."/>
            <person name="Cepeda A.J."/>
            <person name="Yan W."/>
            <person name="Fan B."/>
            <person name="Jiang Y."/>
            <person name="Adhikari A."/>
            <person name="Zheng C.-J."/>
            <person name="Schuster L."/>
            <person name="Cowan T.M."/>
            <person name="Smanski M.J."/>
            <person name="Chevrette M.G."/>
            <person name="De Carvalho L.P.S."/>
            <person name="Shen B."/>
        </authorList>
    </citation>
    <scope>NUCLEOTIDE SEQUENCE [LARGE SCALE GENOMIC DNA]</scope>
    <source>
        <strain evidence="2 3">NPDC051599</strain>
    </source>
</reference>
<proteinExistence type="predicted"/>
<dbReference type="PANTHER" id="PTHR42305">
    <property type="entry name" value="MEMBRANE PROTEIN RV1733C-RELATED"/>
    <property type="match status" value="1"/>
</dbReference>
<gene>
    <name evidence="2" type="ORF">ACIA8P_13505</name>
</gene>
<evidence type="ECO:0000256" key="1">
    <source>
        <dbReference type="SAM" id="MobiDB-lite"/>
    </source>
</evidence>
<evidence type="ECO:0000313" key="2">
    <source>
        <dbReference type="EMBL" id="MFI5675673.1"/>
    </source>
</evidence>
<evidence type="ECO:0000313" key="3">
    <source>
        <dbReference type="Proteomes" id="UP001612415"/>
    </source>
</evidence>
<protein>
    <recommendedName>
        <fullName evidence="4">Membrane protein SCJ1.26</fullName>
    </recommendedName>
</protein>
<evidence type="ECO:0008006" key="4">
    <source>
        <dbReference type="Google" id="ProtNLM"/>
    </source>
</evidence>
<name>A0ABW7Y104_STRCE</name>
<feature type="region of interest" description="Disordered" evidence="1">
    <location>
        <begin position="71"/>
        <end position="111"/>
    </location>
</feature>
<dbReference type="PANTHER" id="PTHR42305:SF1">
    <property type="entry name" value="MEMBRANE PROTEIN RV1733C-RELATED"/>
    <property type="match status" value="1"/>
</dbReference>
<organism evidence="2 3">
    <name type="scientific">Streptomyces cellulosae</name>
    <dbReference type="NCBI Taxonomy" id="1968"/>
    <lineage>
        <taxon>Bacteria</taxon>
        <taxon>Bacillati</taxon>
        <taxon>Actinomycetota</taxon>
        <taxon>Actinomycetes</taxon>
        <taxon>Kitasatosporales</taxon>
        <taxon>Streptomycetaceae</taxon>
        <taxon>Streptomyces</taxon>
    </lineage>
</organism>
<comment type="caution">
    <text evidence="2">The sequence shown here is derived from an EMBL/GenBank/DDBJ whole genome shotgun (WGS) entry which is preliminary data.</text>
</comment>
<sequence length="194" mass="21136">MGKASRTRQWWWRWRSNPLRRRTDIVEAWIVLAVWTVIALGGTLAGLATAHAAEESFTLLRRERHSVPAVLAESTSGAVPTGEGTESGQVRAKVRWSASDGSTRTGRTMVDSGHRAGSKVVIWMNGQGQLTAEPPAENAAAAEASLLGGGAALAFAGLTFAAGRLAQWRLDQRRYEQWSREWETVGPQWGRKGT</sequence>
<dbReference type="EMBL" id="JBITDC010000004">
    <property type="protein sequence ID" value="MFI5675673.1"/>
    <property type="molecule type" value="Genomic_DNA"/>
</dbReference>
<feature type="compositionally biased region" description="Polar residues" evidence="1">
    <location>
        <begin position="73"/>
        <end position="88"/>
    </location>
</feature>
<accession>A0ABW7Y104</accession>
<keyword evidence="3" id="KW-1185">Reference proteome</keyword>